<organism evidence="1 2">
    <name type="scientific">Rhizobium mongolense</name>
    <dbReference type="NCBI Taxonomy" id="57676"/>
    <lineage>
        <taxon>Bacteria</taxon>
        <taxon>Pseudomonadati</taxon>
        <taxon>Pseudomonadota</taxon>
        <taxon>Alphaproteobacteria</taxon>
        <taxon>Hyphomicrobiales</taxon>
        <taxon>Rhizobiaceae</taxon>
        <taxon>Rhizobium/Agrobacterium group</taxon>
        <taxon>Rhizobium</taxon>
    </lineage>
</organism>
<protein>
    <submittedName>
        <fullName evidence="1">Uncharacterized protein</fullName>
    </submittedName>
</protein>
<keyword evidence="2" id="KW-1185">Reference proteome</keyword>
<name>A0ABR6IEY9_9HYPH</name>
<accession>A0ABR6IEY9</accession>
<dbReference type="Proteomes" id="UP000551353">
    <property type="component" value="Unassembled WGS sequence"/>
</dbReference>
<sequence>MEKLLQREVRTATFIPLQWEKKLGVWPGSTC</sequence>
<proteinExistence type="predicted"/>
<evidence type="ECO:0000313" key="2">
    <source>
        <dbReference type="Proteomes" id="UP000551353"/>
    </source>
</evidence>
<comment type="caution">
    <text evidence="1">The sequence shown here is derived from an EMBL/GenBank/DDBJ whole genome shotgun (WGS) entry which is preliminary data.</text>
</comment>
<reference evidence="1 2" key="1">
    <citation type="submission" date="2020-08" db="EMBL/GenBank/DDBJ databases">
        <title>Genomic Encyclopedia of Type Strains, Phase IV (KMG-V): Genome sequencing to study the core and pangenomes of soil and plant-associated prokaryotes.</title>
        <authorList>
            <person name="Whitman W."/>
        </authorList>
    </citation>
    <scope>NUCLEOTIDE SEQUENCE [LARGE SCALE GENOMIC DNA]</scope>
    <source>
        <strain evidence="1 2">SEMIA 4087</strain>
    </source>
</reference>
<evidence type="ECO:0000313" key="1">
    <source>
        <dbReference type="EMBL" id="MBB4226431.1"/>
    </source>
</evidence>
<gene>
    <name evidence="1" type="ORF">GGD56_000251</name>
</gene>
<dbReference type="EMBL" id="JACIFX010000001">
    <property type="protein sequence ID" value="MBB4226431.1"/>
    <property type="molecule type" value="Genomic_DNA"/>
</dbReference>